<protein>
    <submittedName>
        <fullName evidence="9">LD-carboxypeptidase</fullName>
    </submittedName>
</protein>
<dbReference type="Proteomes" id="UP000500938">
    <property type="component" value="Chromosome"/>
</dbReference>
<dbReference type="InterPro" id="IPR003507">
    <property type="entry name" value="S66_fam"/>
</dbReference>
<evidence type="ECO:0000313" key="10">
    <source>
        <dbReference type="Proteomes" id="UP000500938"/>
    </source>
</evidence>
<dbReference type="Gene3D" id="3.40.50.10740">
    <property type="entry name" value="Class I glutamine amidotransferase-like"/>
    <property type="match status" value="1"/>
</dbReference>
<name>A0A6M4IHM9_9BACT</name>
<dbReference type="GO" id="GO:0008236">
    <property type="term" value="F:serine-type peptidase activity"/>
    <property type="evidence" value="ECO:0007669"/>
    <property type="project" value="UniProtKB-KW"/>
</dbReference>
<keyword evidence="5" id="KW-0720">Serine protease</keyword>
<dbReference type="PIRSF" id="PIRSF028757">
    <property type="entry name" value="LD-carboxypeptidase"/>
    <property type="match status" value="1"/>
</dbReference>
<dbReference type="Pfam" id="PF17676">
    <property type="entry name" value="Peptidase_S66C"/>
    <property type="match status" value="1"/>
</dbReference>
<evidence type="ECO:0000259" key="7">
    <source>
        <dbReference type="Pfam" id="PF02016"/>
    </source>
</evidence>
<keyword evidence="10" id="KW-1185">Reference proteome</keyword>
<dbReference type="GO" id="GO:0006508">
    <property type="term" value="P:proteolysis"/>
    <property type="evidence" value="ECO:0007669"/>
    <property type="project" value="UniProtKB-KW"/>
</dbReference>
<dbReference type="InterPro" id="IPR040921">
    <property type="entry name" value="Peptidase_S66C"/>
</dbReference>
<evidence type="ECO:0000313" key="9">
    <source>
        <dbReference type="EMBL" id="QJR34100.1"/>
    </source>
</evidence>
<dbReference type="PANTHER" id="PTHR30237">
    <property type="entry name" value="MURAMOYLTETRAPEPTIDE CARBOXYPEPTIDASE"/>
    <property type="match status" value="1"/>
</dbReference>
<keyword evidence="4" id="KW-0378">Hydrolase</keyword>
<dbReference type="InterPro" id="IPR029062">
    <property type="entry name" value="Class_I_gatase-like"/>
</dbReference>
<organism evidence="9 10">
    <name type="scientific">Gemmatimonas groenlandica</name>
    <dbReference type="NCBI Taxonomy" id="2732249"/>
    <lineage>
        <taxon>Bacteria</taxon>
        <taxon>Pseudomonadati</taxon>
        <taxon>Gemmatimonadota</taxon>
        <taxon>Gemmatimonadia</taxon>
        <taxon>Gemmatimonadales</taxon>
        <taxon>Gemmatimonadaceae</taxon>
        <taxon>Gemmatimonas</taxon>
    </lineage>
</organism>
<feature type="domain" description="LD-carboxypeptidase C-terminal" evidence="8">
    <location>
        <begin position="156"/>
        <end position="272"/>
    </location>
</feature>
<dbReference type="InterPro" id="IPR040449">
    <property type="entry name" value="Peptidase_S66_N"/>
</dbReference>
<dbReference type="InterPro" id="IPR027478">
    <property type="entry name" value="LdcA_N"/>
</dbReference>
<dbReference type="KEGG" id="ggr:HKW67_00515"/>
<evidence type="ECO:0000256" key="2">
    <source>
        <dbReference type="ARBA" id="ARBA00022645"/>
    </source>
</evidence>
<evidence type="ECO:0000256" key="4">
    <source>
        <dbReference type="ARBA" id="ARBA00022801"/>
    </source>
</evidence>
<keyword evidence="2 9" id="KW-0121">Carboxypeptidase</keyword>
<accession>A0A6M4IHM9</accession>
<dbReference type="InterPro" id="IPR027461">
    <property type="entry name" value="Carboxypeptidase_A_C_sf"/>
</dbReference>
<dbReference type="Gene3D" id="3.50.30.60">
    <property type="entry name" value="LD-carboxypeptidase A C-terminal domain-like"/>
    <property type="match status" value="1"/>
</dbReference>
<evidence type="ECO:0000256" key="5">
    <source>
        <dbReference type="ARBA" id="ARBA00022825"/>
    </source>
</evidence>
<evidence type="ECO:0000256" key="6">
    <source>
        <dbReference type="PIRSR" id="PIRSR028757-1"/>
    </source>
</evidence>
<dbReference type="PANTHER" id="PTHR30237:SF2">
    <property type="entry name" value="MUREIN TETRAPEPTIDE CARBOXYPEPTIDASE"/>
    <property type="match status" value="1"/>
</dbReference>
<feature type="active site" description="Nucleophile" evidence="6">
    <location>
        <position position="96"/>
    </location>
</feature>
<sequence>MISPSGPLQGPHELERAVATAESLGWEVQVGQHALLRTGYFAGDDAQRGDDLLDALQDDRIDGIWCLRGGYGAARLLPRLSAELLQRHPKALIGYSDITALHAAWQRAGLVSYHGPTARAPLSAFSRDSLVRALQNGTDSCGEAPDARMVHGGRATGRLVGGNLALVSSLCGTPWAIDCRDAIVVLEDIGEATYRLDRMLTQLRLAGAFEGCVGVAFGHCTDCPDTTEDGTRTVDAIVTELADALQVPTLQGIPVGHISDQWTVPFGAIATLDADARTLSVLTATVTRFH</sequence>
<dbReference type="SUPFAM" id="SSF52317">
    <property type="entry name" value="Class I glutamine amidotransferase-like"/>
    <property type="match status" value="1"/>
</dbReference>
<dbReference type="RefSeq" id="WP_171223526.1">
    <property type="nucleotide sequence ID" value="NZ_CP053085.1"/>
</dbReference>
<evidence type="ECO:0000256" key="1">
    <source>
        <dbReference type="ARBA" id="ARBA00010233"/>
    </source>
</evidence>
<dbReference type="Pfam" id="PF02016">
    <property type="entry name" value="Peptidase_S66"/>
    <property type="match status" value="1"/>
</dbReference>
<feature type="active site" description="Charge relay system" evidence="6">
    <location>
        <position position="257"/>
    </location>
</feature>
<dbReference type="EMBL" id="CP053085">
    <property type="protein sequence ID" value="QJR34100.1"/>
    <property type="molecule type" value="Genomic_DNA"/>
</dbReference>
<reference evidence="9 10" key="1">
    <citation type="submission" date="2020-05" db="EMBL/GenBank/DDBJ databases">
        <title>Complete genome sequence of Gemmatimonas greenlandica TET16.</title>
        <authorList>
            <person name="Zeng Y."/>
        </authorList>
    </citation>
    <scope>NUCLEOTIDE SEQUENCE [LARGE SCALE GENOMIC DNA]</scope>
    <source>
        <strain evidence="9 10">TET16</strain>
    </source>
</reference>
<feature type="domain" description="LD-carboxypeptidase N-terminal" evidence="7">
    <location>
        <begin position="2"/>
        <end position="115"/>
    </location>
</feature>
<dbReference type="GO" id="GO:0004180">
    <property type="term" value="F:carboxypeptidase activity"/>
    <property type="evidence" value="ECO:0007669"/>
    <property type="project" value="UniProtKB-KW"/>
</dbReference>
<dbReference type="SUPFAM" id="SSF141986">
    <property type="entry name" value="LD-carboxypeptidase A C-terminal domain-like"/>
    <property type="match status" value="1"/>
</dbReference>
<feature type="active site" description="Charge relay system" evidence="6">
    <location>
        <position position="187"/>
    </location>
</feature>
<evidence type="ECO:0000256" key="3">
    <source>
        <dbReference type="ARBA" id="ARBA00022670"/>
    </source>
</evidence>
<dbReference type="CDD" id="cd07025">
    <property type="entry name" value="Peptidase_S66"/>
    <property type="match status" value="1"/>
</dbReference>
<proteinExistence type="inferred from homology"/>
<comment type="similarity">
    <text evidence="1">Belongs to the peptidase S66 family.</text>
</comment>
<keyword evidence="3" id="KW-0645">Protease</keyword>
<evidence type="ECO:0000259" key="8">
    <source>
        <dbReference type="Pfam" id="PF17676"/>
    </source>
</evidence>
<dbReference type="AlphaFoldDB" id="A0A6M4IHM9"/>
<gene>
    <name evidence="9" type="ORF">HKW67_00515</name>
</gene>